<evidence type="ECO:0000259" key="1">
    <source>
        <dbReference type="Pfam" id="PF23324"/>
    </source>
</evidence>
<dbReference type="EMBL" id="JABCRI010000005">
    <property type="protein sequence ID" value="KAF8406417.1"/>
    <property type="molecule type" value="Genomic_DNA"/>
</dbReference>
<evidence type="ECO:0000313" key="3">
    <source>
        <dbReference type="Proteomes" id="UP000655225"/>
    </source>
</evidence>
<gene>
    <name evidence="2" type="ORF">HHK36_008504</name>
</gene>
<dbReference type="PANTHER" id="PTHR34272">
    <property type="entry name" value="EXPRESSED PROTEIN"/>
    <property type="match status" value="1"/>
</dbReference>
<dbReference type="InterPro" id="IPR055513">
    <property type="entry name" value="DUF7086"/>
</dbReference>
<sequence>MGLTRTVSPTYLLGTRLPYHSQPPLLTPAPPATDASTSTAVVVREESGPSRPLRIRRNPTQVLRDGKSNIITAPFPWATSNRATVHTLDYLLSHRLLTITGDVQCKRCERQYQMNFDLEEKFAEVANYIVANKITMHDRAPSIWMNPILPDCQHCNQTSCAKPIISEHKRSINWLFLLLGQMLGCCTLDQLKYFCKHTENHRTGAKDRVLYLTYLGLCKQLNPNGPFER</sequence>
<reference evidence="2 3" key="1">
    <citation type="submission" date="2020-04" db="EMBL/GenBank/DDBJ databases">
        <title>Plant Genome Project.</title>
        <authorList>
            <person name="Zhang R.-G."/>
        </authorList>
    </citation>
    <scope>NUCLEOTIDE SEQUENCE [LARGE SCALE GENOMIC DNA]</scope>
    <source>
        <strain evidence="2">YNK0</strain>
        <tissue evidence="2">Leaf</tissue>
    </source>
</reference>
<dbReference type="PANTHER" id="PTHR34272:SF1">
    <property type="entry name" value="EXPRESSED PROTEIN"/>
    <property type="match status" value="1"/>
</dbReference>
<evidence type="ECO:0000313" key="2">
    <source>
        <dbReference type="EMBL" id="KAF8406417.1"/>
    </source>
</evidence>
<dbReference type="OMA" id="LPNCETC"/>
<name>A0A834ZQA4_TETSI</name>
<comment type="caution">
    <text evidence="2">The sequence shown here is derived from an EMBL/GenBank/DDBJ whole genome shotgun (WGS) entry which is preliminary data.</text>
</comment>
<proteinExistence type="predicted"/>
<dbReference type="Proteomes" id="UP000655225">
    <property type="component" value="Unassembled WGS sequence"/>
</dbReference>
<dbReference type="AlphaFoldDB" id="A0A834ZQA4"/>
<dbReference type="OrthoDB" id="1900495at2759"/>
<organism evidence="2 3">
    <name type="scientific">Tetracentron sinense</name>
    <name type="common">Spur-leaf</name>
    <dbReference type="NCBI Taxonomy" id="13715"/>
    <lineage>
        <taxon>Eukaryota</taxon>
        <taxon>Viridiplantae</taxon>
        <taxon>Streptophyta</taxon>
        <taxon>Embryophyta</taxon>
        <taxon>Tracheophyta</taxon>
        <taxon>Spermatophyta</taxon>
        <taxon>Magnoliopsida</taxon>
        <taxon>Trochodendrales</taxon>
        <taxon>Trochodendraceae</taxon>
        <taxon>Tetracentron</taxon>
    </lineage>
</organism>
<keyword evidence="3" id="KW-1185">Reference proteome</keyword>
<dbReference type="Pfam" id="PF23324">
    <property type="entry name" value="DUF7086"/>
    <property type="match status" value="1"/>
</dbReference>
<protein>
    <recommendedName>
        <fullName evidence="1">DUF7086 domain-containing protein</fullName>
    </recommendedName>
</protein>
<accession>A0A834ZQA4</accession>
<feature type="domain" description="DUF7086" evidence="1">
    <location>
        <begin position="88"/>
        <end position="221"/>
    </location>
</feature>